<sequence length="451" mass="47895">HCRVLTRSGGNASCGWWLWPQPTRSETRAAAVAGVRGAADGWSRSGTRHGRGGRRRRLRGGGDGGGGQQPTAASLAPAARAPHRPPPTVAHSPEVRCRRSLFSSRRPCSPPSPTRPRPGAVEGAAPAPCDIFQGEWVPDESSPQYTNLTCSYIQEHQNCMMYGRPDLEFLKWRWKPAGCDLPRFDPDKFLRLVGNKTLAFVGDSLARNHMQSLLCLLCDARPATAGCDAEGRVGDGEDGPGQDTVLRGVQLHHTHLLVAVPGEDGGVGGEPRRVQAVPRRARLQVVRPRGAVRLRHLLGGQLVHAAVPVLREREARRRQLRGAQHHQRPDAAALPPDGVPDGAPGHQRHQVQGEGDRADAVADVALRGRRVGQGRRLPADAAVQGERDGHGRHGPGILHVAGGGVQGGAEGGGGERGGHGAHGPHRRDAAPAGRPPEPVRPLAGREAGAVQ</sequence>
<dbReference type="InterPro" id="IPR026057">
    <property type="entry name" value="TBL_C"/>
</dbReference>
<proteinExistence type="inferred from homology"/>
<dbReference type="GO" id="GO:1990538">
    <property type="term" value="F:xylan O-acetyltransferase activity"/>
    <property type="evidence" value="ECO:0007669"/>
    <property type="project" value="UniProtKB-ARBA"/>
</dbReference>
<evidence type="ECO:0000256" key="10">
    <source>
        <dbReference type="ARBA" id="ARBA00023180"/>
    </source>
</evidence>
<dbReference type="InterPro" id="IPR025846">
    <property type="entry name" value="TBL_N"/>
</dbReference>
<organism evidence="14 15">
    <name type="scientific">Oryza sativa subsp. japonica</name>
    <name type="common">Rice</name>
    <dbReference type="NCBI Taxonomy" id="39947"/>
    <lineage>
        <taxon>Eukaryota</taxon>
        <taxon>Viridiplantae</taxon>
        <taxon>Streptophyta</taxon>
        <taxon>Embryophyta</taxon>
        <taxon>Tracheophyta</taxon>
        <taxon>Spermatophyta</taxon>
        <taxon>Magnoliopsida</taxon>
        <taxon>Liliopsida</taxon>
        <taxon>Poales</taxon>
        <taxon>Poaceae</taxon>
        <taxon>BOP clade</taxon>
        <taxon>Oryzoideae</taxon>
        <taxon>Oryzeae</taxon>
        <taxon>Oryzinae</taxon>
        <taxon>Oryza</taxon>
        <taxon>Oryza sativa</taxon>
    </lineage>
</organism>
<evidence type="ECO:0000256" key="11">
    <source>
        <dbReference type="SAM" id="MobiDB-lite"/>
    </source>
</evidence>
<dbReference type="EMBL" id="AP014957">
    <property type="protein sequence ID" value="BAS73467.1"/>
    <property type="molecule type" value="Genomic_DNA"/>
</dbReference>
<dbReference type="GO" id="GO:0016413">
    <property type="term" value="F:O-acetyltransferase activity"/>
    <property type="evidence" value="ECO:0000318"/>
    <property type="project" value="GO_Central"/>
</dbReference>
<keyword evidence="7" id="KW-0333">Golgi apparatus</keyword>
<reference evidence="15" key="1">
    <citation type="journal article" date="2005" name="Nature">
        <title>The map-based sequence of the rice genome.</title>
        <authorList>
            <consortium name="International rice genome sequencing project (IRGSP)"/>
            <person name="Matsumoto T."/>
            <person name="Wu J."/>
            <person name="Kanamori H."/>
            <person name="Katayose Y."/>
            <person name="Fujisawa M."/>
            <person name="Namiki N."/>
            <person name="Mizuno H."/>
            <person name="Yamamoto K."/>
            <person name="Antonio B.A."/>
            <person name="Baba T."/>
            <person name="Sakata K."/>
            <person name="Nagamura Y."/>
            <person name="Aoki H."/>
            <person name="Arikawa K."/>
            <person name="Arita K."/>
            <person name="Bito T."/>
            <person name="Chiden Y."/>
            <person name="Fujitsuka N."/>
            <person name="Fukunaka R."/>
            <person name="Hamada M."/>
            <person name="Harada C."/>
            <person name="Hayashi A."/>
            <person name="Hijishita S."/>
            <person name="Honda M."/>
            <person name="Hosokawa S."/>
            <person name="Ichikawa Y."/>
            <person name="Idonuma A."/>
            <person name="Iijima M."/>
            <person name="Ikeda M."/>
            <person name="Ikeno M."/>
            <person name="Ito K."/>
            <person name="Ito S."/>
            <person name="Ito T."/>
            <person name="Ito Y."/>
            <person name="Ito Y."/>
            <person name="Iwabuchi A."/>
            <person name="Kamiya K."/>
            <person name="Karasawa W."/>
            <person name="Kurita K."/>
            <person name="Katagiri S."/>
            <person name="Kikuta A."/>
            <person name="Kobayashi H."/>
            <person name="Kobayashi N."/>
            <person name="Machita K."/>
            <person name="Maehara T."/>
            <person name="Masukawa M."/>
            <person name="Mizubayashi T."/>
            <person name="Mukai Y."/>
            <person name="Nagasaki H."/>
            <person name="Nagata Y."/>
            <person name="Naito S."/>
            <person name="Nakashima M."/>
            <person name="Nakama Y."/>
            <person name="Nakamichi Y."/>
            <person name="Nakamura M."/>
            <person name="Meguro A."/>
            <person name="Negishi M."/>
            <person name="Ohta I."/>
            <person name="Ohta T."/>
            <person name="Okamoto M."/>
            <person name="Ono N."/>
            <person name="Saji S."/>
            <person name="Sakaguchi M."/>
            <person name="Sakai K."/>
            <person name="Shibata M."/>
            <person name="Shimokawa T."/>
            <person name="Song J."/>
            <person name="Takazaki Y."/>
            <person name="Terasawa K."/>
            <person name="Tsugane M."/>
            <person name="Tsuji K."/>
            <person name="Ueda S."/>
            <person name="Waki K."/>
            <person name="Yamagata H."/>
            <person name="Yamamoto M."/>
            <person name="Yamamoto S."/>
            <person name="Yamane H."/>
            <person name="Yoshiki S."/>
            <person name="Yoshihara R."/>
            <person name="Yukawa K."/>
            <person name="Zhong H."/>
            <person name="Yano M."/>
            <person name="Yuan Q."/>
            <person name="Ouyang S."/>
            <person name="Liu J."/>
            <person name="Jones K.M."/>
            <person name="Gansberger K."/>
            <person name="Moffat K."/>
            <person name="Hill J."/>
            <person name="Bera J."/>
            <person name="Fadrosh D."/>
            <person name="Jin S."/>
            <person name="Johri S."/>
            <person name="Kim M."/>
            <person name="Overton L."/>
            <person name="Reardon M."/>
            <person name="Tsitrin T."/>
            <person name="Vuong H."/>
            <person name="Weaver B."/>
            <person name="Ciecko A."/>
            <person name="Tallon L."/>
            <person name="Jackson J."/>
            <person name="Pai G."/>
            <person name="Aken S.V."/>
            <person name="Utterback T."/>
            <person name="Reidmuller S."/>
            <person name="Feldblyum T."/>
            <person name="Hsiao J."/>
            <person name="Zismann V."/>
            <person name="Iobst S."/>
            <person name="de Vazeille A.R."/>
            <person name="Buell C.R."/>
            <person name="Ying K."/>
            <person name="Li Y."/>
            <person name="Lu T."/>
            <person name="Huang Y."/>
            <person name="Zhao Q."/>
            <person name="Feng Q."/>
            <person name="Zhang L."/>
            <person name="Zhu J."/>
            <person name="Weng Q."/>
            <person name="Mu J."/>
            <person name="Lu Y."/>
            <person name="Fan D."/>
            <person name="Liu Y."/>
            <person name="Guan J."/>
            <person name="Zhang Y."/>
            <person name="Yu S."/>
            <person name="Liu X."/>
            <person name="Zhang Y."/>
            <person name="Hong G."/>
            <person name="Han B."/>
            <person name="Choisne N."/>
            <person name="Demange N."/>
            <person name="Orjeda G."/>
            <person name="Samain S."/>
            <person name="Cattolico L."/>
            <person name="Pelletier E."/>
            <person name="Couloux A."/>
            <person name="Segurens B."/>
            <person name="Wincker P."/>
            <person name="D'Hont A."/>
            <person name="Scarpelli C."/>
            <person name="Weissenbach J."/>
            <person name="Salanoubat M."/>
            <person name="Quetier F."/>
            <person name="Yu Y."/>
            <person name="Kim H.R."/>
            <person name="Rambo T."/>
            <person name="Currie J."/>
            <person name="Collura K."/>
            <person name="Luo M."/>
            <person name="Yang T."/>
            <person name="Ammiraju J.S.S."/>
            <person name="Engler F."/>
            <person name="Soderlund C."/>
            <person name="Wing R.A."/>
            <person name="Palmer L.E."/>
            <person name="de la Bastide M."/>
            <person name="Spiegel L."/>
            <person name="Nascimento L."/>
            <person name="Zutavern T."/>
            <person name="O'Shaughnessy A."/>
            <person name="Dike S."/>
            <person name="Dedhia N."/>
            <person name="Preston R."/>
            <person name="Balija V."/>
            <person name="McCombie W.R."/>
            <person name="Chow T."/>
            <person name="Chen H."/>
            <person name="Chung M."/>
            <person name="Chen C."/>
            <person name="Shaw J."/>
            <person name="Wu H."/>
            <person name="Hsiao K."/>
            <person name="Chao Y."/>
            <person name="Chu M."/>
            <person name="Cheng C."/>
            <person name="Hour A."/>
            <person name="Lee P."/>
            <person name="Lin S."/>
            <person name="Lin Y."/>
            <person name="Liou J."/>
            <person name="Liu S."/>
            <person name="Hsing Y."/>
            <person name="Raghuvanshi S."/>
            <person name="Mohanty A."/>
            <person name="Bharti A.K."/>
            <person name="Gaur A."/>
            <person name="Gupta V."/>
            <person name="Kumar D."/>
            <person name="Ravi V."/>
            <person name="Vij S."/>
            <person name="Kapur A."/>
            <person name="Khurana P."/>
            <person name="Khurana P."/>
            <person name="Khurana J.P."/>
            <person name="Tyagi A.K."/>
            <person name="Gaikwad K."/>
            <person name="Singh A."/>
            <person name="Dalal V."/>
            <person name="Srivastava S."/>
            <person name="Dixit A."/>
            <person name="Pal A.K."/>
            <person name="Ghazi I.A."/>
            <person name="Yadav M."/>
            <person name="Pandit A."/>
            <person name="Bhargava A."/>
            <person name="Sureshbabu K."/>
            <person name="Batra K."/>
            <person name="Sharma T.R."/>
            <person name="Mohapatra T."/>
            <person name="Singh N.K."/>
            <person name="Messing J."/>
            <person name="Nelson A.B."/>
            <person name="Fuks G."/>
            <person name="Kavchok S."/>
            <person name="Keizer G."/>
            <person name="Linton E."/>
            <person name="Llaca V."/>
            <person name="Song R."/>
            <person name="Tanyolac B."/>
            <person name="Young S."/>
            <person name="Ho-Il K."/>
            <person name="Hahn J.H."/>
            <person name="Sangsakoo G."/>
            <person name="Vanavichit A."/>
            <person name="de Mattos Luiz.A.T."/>
            <person name="Zimmer P.D."/>
            <person name="Malone G."/>
            <person name="Dellagostin O."/>
            <person name="de Oliveira A.C."/>
            <person name="Bevan M."/>
            <person name="Bancroft I."/>
            <person name="Minx P."/>
            <person name="Cordum H."/>
            <person name="Wilson R."/>
            <person name="Cheng Z."/>
            <person name="Jin W."/>
            <person name="Jiang J."/>
            <person name="Leong S.A."/>
            <person name="Iwama H."/>
            <person name="Gojobori T."/>
            <person name="Itoh T."/>
            <person name="Niimura Y."/>
            <person name="Fujii Y."/>
            <person name="Habara T."/>
            <person name="Sakai H."/>
            <person name="Sato Y."/>
            <person name="Wilson G."/>
            <person name="Kumar K."/>
            <person name="McCouch S."/>
            <person name="Juretic N."/>
            <person name="Hoen D."/>
            <person name="Wright S."/>
            <person name="Bruskiewich R."/>
            <person name="Bureau T."/>
            <person name="Miyao A."/>
            <person name="Hirochika H."/>
            <person name="Nishikawa T."/>
            <person name="Kadowaki K."/>
            <person name="Sugiura M."/>
            <person name="Burr B."/>
            <person name="Sasaki T."/>
        </authorList>
    </citation>
    <scope>NUCLEOTIDE SEQUENCE [LARGE SCALE GENOMIC DNA]</scope>
    <source>
        <strain evidence="15">cv. Nipponbare</strain>
    </source>
</reference>
<keyword evidence="8" id="KW-0472">Membrane</keyword>
<dbReference type="GO" id="GO:0000139">
    <property type="term" value="C:Golgi membrane"/>
    <property type="evidence" value="ECO:0007669"/>
    <property type="project" value="UniProtKB-SubCell"/>
</dbReference>
<dbReference type="AlphaFoldDB" id="A0A0P0V610"/>
<dbReference type="PANTHER" id="PTHR32285:SF148">
    <property type="entry name" value="OS01G0653100 PROTEIN"/>
    <property type="match status" value="1"/>
</dbReference>
<feature type="compositionally biased region" description="Basic residues" evidence="11">
    <location>
        <begin position="46"/>
        <end position="59"/>
    </location>
</feature>
<accession>A0A0P0V610</accession>
<keyword evidence="4" id="KW-0812">Transmembrane</keyword>
<feature type="region of interest" description="Disordered" evidence="11">
    <location>
        <begin position="35"/>
        <end position="124"/>
    </location>
</feature>
<evidence type="ECO:0000256" key="9">
    <source>
        <dbReference type="ARBA" id="ARBA00023157"/>
    </source>
</evidence>
<dbReference type="eggNOG" id="ENOG502R55X">
    <property type="taxonomic scope" value="Eukaryota"/>
</dbReference>
<evidence type="ECO:0000256" key="7">
    <source>
        <dbReference type="ARBA" id="ARBA00023034"/>
    </source>
</evidence>
<feature type="non-terminal residue" evidence="14">
    <location>
        <position position="451"/>
    </location>
</feature>
<dbReference type="GO" id="GO:0005794">
    <property type="term" value="C:Golgi apparatus"/>
    <property type="evidence" value="ECO:0000318"/>
    <property type="project" value="GO_Central"/>
</dbReference>
<gene>
    <name evidence="14" type="ordered locus">Os01g0653100</name>
    <name evidence="14" type="ORF">OSNPB_010653100</name>
</gene>
<evidence type="ECO:0000313" key="14">
    <source>
        <dbReference type="EMBL" id="BAS73467.1"/>
    </source>
</evidence>
<name>A0A0P0V610_ORYSJ</name>
<dbReference type="Proteomes" id="UP000059680">
    <property type="component" value="Chromosome 1"/>
</dbReference>
<dbReference type="Pfam" id="PF14416">
    <property type="entry name" value="PMR5N"/>
    <property type="match status" value="1"/>
</dbReference>
<reference evidence="14 15" key="3">
    <citation type="journal article" date="2013" name="Rice">
        <title>Improvement of the Oryza sativa Nipponbare reference genome using next generation sequence and optical map data.</title>
        <authorList>
            <person name="Kawahara Y."/>
            <person name="de la Bastide M."/>
            <person name="Hamilton J.P."/>
            <person name="Kanamori H."/>
            <person name="McCombie W.R."/>
            <person name="Ouyang S."/>
            <person name="Schwartz D.C."/>
            <person name="Tanaka T."/>
            <person name="Wu J."/>
            <person name="Zhou S."/>
            <person name="Childs K.L."/>
            <person name="Davidson R.M."/>
            <person name="Lin H."/>
            <person name="Quesada-Ocampo L."/>
            <person name="Vaillancourt B."/>
            <person name="Sakai H."/>
            <person name="Lee S.S."/>
            <person name="Kim J."/>
            <person name="Numa H."/>
            <person name="Itoh T."/>
            <person name="Buell C.R."/>
            <person name="Matsumoto T."/>
        </authorList>
    </citation>
    <scope>NUCLEOTIDE SEQUENCE [LARGE SCALE GENOMIC DNA]</scope>
    <source>
        <strain evidence="15">cv. Nipponbare</strain>
    </source>
</reference>
<evidence type="ECO:0000256" key="4">
    <source>
        <dbReference type="ARBA" id="ARBA00022692"/>
    </source>
</evidence>
<reference evidence="14 15" key="2">
    <citation type="journal article" date="2013" name="Plant Cell Physiol.">
        <title>Rice Annotation Project Database (RAP-DB): an integrative and interactive database for rice genomics.</title>
        <authorList>
            <person name="Sakai H."/>
            <person name="Lee S.S."/>
            <person name="Tanaka T."/>
            <person name="Numa H."/>
            <person name="Kim J."/>
            <person name="Kawahara Y."/>
            <person name="Wakimoto H."/>
            <person name="Yang C.C."/>
            <person name="Iwamoto M."/>
            <person name="Abe T."/>
            <person name="Yamada Y."/>
            <person name="Muto A."/>
            <person name="Inokuchi H."/>
            <person name="Ikemura T."/>
            <person name="Matsumoto T."/>
            <person name="Sasaki T."/>
            <person name="Itoh T."/>
        </authorList>
    </citation>
    <scope>NUCLEOTIDE SEQUENCE [LARGE SCALE GENOMIC DNA]</scope>
    <source>
        <strain evidence="15">cv. Nipponbare</strain>
    </source>
</reference>
<keyword evidence="5" id="KW-0735">Signal-anchor</keyword>
<keyword evidence="15" id="KW-1185">Reference proteome</keyword>
<comment type="similarity">
    <text evidence="2">Belongs to the PC-esterase family. TBL subfamily.</text>
</comment>
<dbReference type="InterPro" id="IPR029962">
    <property type="entry name" value="TBL"/>
</dbReference>
<evidence type="ECO:0000256" key="2">
    <source>
        <dbReference type="ARBA" id="ARBA00007727"/>
    </source>
</evidence>
<dbReference type="PaxDb" id="39947-A0A0P0V610"/>
<dbReference type="PANTHER" id="PTHR32285">
    <property type="entry name" value="PROTEIN TRICHOME BIREFRINGENCE-LIKE 9-RELATED"/>
    <property type="match status" value="1"/>
</dbReference>
<evidence type="ECO:0000256" key="8">
    <source>
        <dbReference type="ARBA" id="ARBA00023136"/>
    </source>
</evidence>
<protein>
    <submittedName>
        <fullName evidence="14">Os01g0653100 protein</fullName>
    </submittedName>
</protein>
<keyword evidence="9" id="KW-1015">Disulfide bond</keyword>
<dbReference type="InParanoid" id="A0A0P0V610"/>
<evidence type="ECO:0000256" key="5">
    <source>
        <dbReference type="ARBA" id="ARBA00022968"/>
    </source>
</evidence>
<keyword evidence="10" id="KW-0325">Glycoprotein</keyword>
<feature type="domain" description="Trichome birefringence-like N-terminal" evidence="13">
    <location>
        <begin position="128"/>
        <end position="180"/>
    </location>
</feature>
<keyword evidence="3" id="KW-0808">Transferase</keyword>
<feature type="domain" description="Trichome birefringence-like C-terminal" evidence="12">
    <location>
        <begin position="181"/>
        <end position="220"/>
    </location>
</feature>
<evidence type="ECO:0000256" key="6">
    <source>
        <dbReference type="ARBA" id="ARBA00022989"/>
    </source>
</evidence>
<feature type="region of interest" description="Disordered" evidence="11">
    <location>
        <begin position="317"/>
        <end position="451"/>
    </location>
</feature>
<keyword evidence="6" id="KW-1133">Transmembrane helix</keyword>
<evidence type="ECO:0000259" key="12">
    <source>
        <dbReference type="Pfam" id="PF13839"/>
    </source>
</evidence>
<feature type="compositionally biased region" description="Low complexity" evidence="11">
    <location>
        <begin position="70"/>
        <end position="80"/>
    </location>
</feature>
<comment type="subcellular location">
    <subcellularLocation>
        <location evidence="1">Golgi apparatus membrane</location>
        <topology evidence="1">Single-pass type II membrane protein</topology>
    </subcellularLocation>
</comment>
<evidence type="ECO:0000256" key="3">
    <source>
        <dbReference type="ARBA" id="ARBA00022679"/>
    </source>
</evidence>
<dbReference type="Pfam" id="PF13839">
    <property type="entry name" value="PC-Esterase"/>
    <property type="match status" value="1"/>
</dbReference>
<evidence type="ECO:0000259" key="13">
    <source>
        <dbReference type="Pfam" id="PF14416"/>
    </source>
</evidence>
<feature type="compositionally biased region" description="Gly residues" evidence="11">
    <location>
        <begin position="401"/>
        <end position="415"/>
    </location>
</feature>
<evidence type="ECO:0000313" key="15">
    <source>
        <dbReference type="Proteomes" id="UP000059680"/>
    </source>
</evidence>
<evidence type="ECO:0000256" key="1">
    <source>
        <dbReference type="ARBA" id="ARBA00004323"/>
    </source>
</evidence>